<reference evidence="3" key="1">
    <citation type="journal article" date="2019" name="Int. J. Syst. Evol. Microbiol.">
        <title>The Global Catalogue of Microorganisms (GCM) 10K type strain sequencing project: providing services to taxonomists for standard genome sequencing and annotation.</title>
        <authorList>
            <consortium name="The Broad Institute Genomics Platform"/>
            <consortium name="The Broad Institute Genome Sequencing Center for Infectious Disease"/>
            <person name="Wu L."/>
            <person name="Ma J."/>
        </authorList>
    </citation>
    <scope>NUCLEOTIDE SEQUENCE [LARGE SCALE GENOMIC DNA]</scope>
    <source>
        <strain evidence="3">JCM 6305</strain>
    </source>
</reference>
<sequence length="83" mass="9330">MRLARMPQVPEHEAPDARGNEAGGRLTREIVDGAPALVSGNGPVTAVWREVEWPQEKRVRFARLILKPADIEEDDEEEDKRAT</sequence>
<dbReference type="EMBL" id="BAAASZ010000027">
    <property type="protein sequence ID" value="GAA2453631.1"/>
    <property type="molecule type" value="Genomic_DNA"/>
</dbReference>
<feature type="compositionally biased region" description="Basic and acidic residues" evidence="1">
    <location>
        <begin position="10"/>
        <end position="19"/>
    </location>
</feature>
<gene>
    <name evidence="2" type="ORF">GCM10010405_41800</name>
</gene>
<evidence type="ECO:0000313" key="2">
    <source>
        <dbReference type="EMBL" id="GAA2453631.1"/>
    </source>
</evidence>
<name>A0ABP5XEB3_9ACTN</name>
<proteinExistence type="predicted"/>
<organism evidence="2 3">
    <name type="scientific">Streptomyces macrosporus</name>
    <dbReference type="NCBI Taxonomy" id="44032"/>
    <lineage>
        <taxon>Bacteria</taxon>
        <taxon>Bacillati</taxon>
        <taxon>Actinomycetota</taxon>
        <taxon>Actinomycetes</taxon>
        <taxon>Kitasatosporales</taxon>
        <taxon>Streptomycetaceae</taxon>
        <taxon>Streptomyces</taxon>
    </lineage>
</organism>
<dbReference type="Proteomes" id="UP001501638">
    <property type="component" value="Unassembled WGS sequence"/>
</dbReference>
<comment type="caution">
    <text evidence="2">The sequence shown here is derived from an EMBL/GenBank/DDBJ whole genome shotgun (WGS) entry which is preliminary data.</text>
</comment>
<accession>A0ABP5XEB3</accession>
<protein>
    <submittedName>
        <fullName evidence="2">Uncharacterized protein</fullName>
    </submittedName>
</protein>
<feature type="region of interest" description="Disordered" evidence="1">
    <location>
        <begin position="1"/>
        <end position="26"/>
    </location>
</feature>
<evidence type="ECO:0000256" key="1">
    <source>
        <dbReference type="SAM" id="MobiDB-lite"/>
    </source>
</evidence>
<keyword evidence="3" id="KW-1185">Reference proteome</keyword>
<evidence type="ECO:0000313" key="3">
    <source>
        <dbReference type="Proteomes" id="UP001501638"/>
    </source>
</evidence>